<proteinExistence type="inferred from homology"/>
<dbReference type="RefSeq" id="WP_109429537.1">
    <property type="nucleotide sequence ID" value="NZ_MPDK01000002.1"/>
</dbReference>
<keyword evidence="2" id="KW-0472">Membrane</keyword>
<dbReference type="OrthoDB" id="9782291at2"/>
<name>A0A2U3DCE2_SULT2</name>
<comment type="caution">
    <text evidence="4">The sequence shown here is derived from an EMBL/GenBank/DDBJ whole genome shotgun (WGS) entry which is preliminary data.</text>
</comment>
<feature type="transmembrane region" description="Helical" evidence="2">
    <location>
        <begin position="175"/>
        <end position="196"/>
    </location>
</feature>
<feature type="transmembrane region" description="Helical" evidence="2">
    <location>
        <begin position="12"/>
        <end position="34"/>
    </location>
</feature>
<gene>
    <name evidence="4" type="ORF">BM613_02365</name>
</gene>
<evidence type="ECO:0000259" key="3">
    <source>
        <dbReference type="Pfam" id="PF09335"/>
    </source>
</evidence>
<dbReference type="Pfam" id="PF09335">
    <property type="entry name" value="VTT_dom"/>
    <property type="match status" value="1"/>
</dbReference>
<evidence type="ECO:0000256" key="1">
    <source>
        <dbReference type="ARBA" id="ARBA00010792"/>
    </source>
</evidence>
<keyword evidence="2" id="KW-1133">Transmembrane helix</keyword>
<dbReference type="EMBL" id="MPDK01000002">
    <property type="protein sequence ID" value="PWI58938.1"/>
    <property type="molecule type" value="Genomic_DNA"/>
</dbReference>
<dbReference type="PANTHER" id="PTHR42709:SF9">
    <property type="entry name" value="ALKALINE PHOSPHATASE LIKE PROTEIN"/>
    <property type="match status" value="1"/>
</dbReference>
<dbReference type="InterPro" id="IPR032816">
    <property type="entry name" value="VTT_dom"/>
</dbReference>
<organism evidence="4 5">
    <name type="scientific">Sulfoacidibacillus thermotolerans</name>
    <name type="common">Acidibacillus sulfuroxidans</name>
    <dbReference type="NCBI Taxonomy" id="1765684"/>
    <lineage>
        <taxon>Bacteria</taxon>
        <taxon>Bacillati</taxon>
        <taxon>Bacillota</taxon>
        <taxon>Bacilli</taxon>
        <taxon>Bacillales</taxon>
        <taxon>Alicyclobacillaceae</taxon>
        <taxon>Sulfoacidibacillus</taxon>
    </lineage>
</organism>
<dbReference type="GO" id="GO:0005886">
    <property type="term" value="C:plasma membrane"/>
    <property type="evidence" value="ECO:0007669"/>
    <property type="project" value="TreeGrafter"/>
</dbReference>
<keyword evidence="2" id="KW-0812">Transmembrane</keyword>
<feature type="transmembrane region" description="Helical" evidence="2">
    <location>
        <begin position="54"/>
        <end position="79"/>
    </location>
</feature>
<protein>
    <recommendedName>
        <fullName evidence="3">VTT domain-containing protein</fullName>
    </recommendedName>
</protein>
<reference evidence="4 5" key="1">
    <citation type="submission" date="2016-11" db="EMBL/GenBank/DDBJ databases">
        <title>Comparative genomics of Acidibacillus ferroxidans species.</title>
        <authorList>
            <person name="Oliveira G."/>
            <person name="Nunes G."/>
            <person name="Oliveira R."/>
            <person name="Araujo F."/>
            <person name="Salim A."/>
            <person name="Scholte L."/>
            <person name="Morais D."/>
            <person name="Nancucheo I."/>
            <person name="Johnson D.B."/>
            <person name="Grail B."/>
            <person name="Bittencourt J."/>
            <person name="Valadares R."/>
        </authorList>
    </citation>
    <scope>NUCLEOTIDE SEQUENCE [LARGE SCALE GENOMIC DNA]</scope>
    <source>
        <strain evidence="4 5">Y002</strain>
    </source>
</reference>
<evidence type="ECO:0000256" key="2">
    <source>
        <dbReference type="SAM" id="Phobius"/>
    </source>
</evidence>
<evidence type="ECO:0000313" key="4">
    <source>
        <dbReference type="EMBL" id="PWI58938.1"/>
    </source>
</evidence>
<accession>A0A2U3DCE2</accession>
<dbReference type="InterPro" id="IPR051311">
    <property type="entry name" value="DedA_domain"/>
</dbReference>
<sequence>MRSISGAELLALIHHYGYIGLTAILILGIVGLPLPDETILTAVGYFVYKGSLSYFPALFFGILGASLGITLSYALGVFIGRPLLLRYGRYLHITEKSLDRVERYFKKYGAVTLFAGFFVPGVRHVTAIVAGLGGMSYGRFAFPAYMGVCVWVTVFITLGRFAGPKIAGFTGMLSVTEAAWILAGLTIASFLALVAVKSLGNRQ</sequence>
<keyword evidence="5" id="KW-1185">Reference proteome</keyword>
<dbReference type="AlphaFoldDB" id="A0A2U3DCE2"/>
<dbReference type="Proteomes" id="UP000245380">
    <property type="component" value="Unassembled WGS sequence"/>
</dbReference>
<feature type="transmembrane region" description="Helical" evidence="2">
    <location>
        <begin position="144"/>
        <end position="163"/>
    </location>
</feature>
<evidence type="ECO:0000313" key="5">
    <source>
        <dbReference type="Proteomes" id="UP000245380"/>
    </source>
</evidence>
<comment type="similarity">
    <text evidence="1">Belongs to the DedA family.</text>
</comment>
<dbReference type="PANTHER" id="PTHR42709">
    <property type="entry name" value="ALKALINE PHOSPHATASE LIKE PROTEIN"/>
    <property type="match status" value="1"/>
</dbReference>
<feature type="transmembrane region" description="Helical" evidence="2">
    <location>
        <begin position="108"/>
        <end position="132"/>
    </location>
</feature>
<feature type="domain" description="VTT" evidence="3">
    <location>
        <begin position="34"/>
        <end position="160"/>
    </location>
</feature>